<organism evidence="1 2">
    <name type="scientific">Rattus norvegicus</name>
    <name type="common">Rat</name>
    <dbReference type="NCBI Taxonomy" id="10116"/>
    <lineage>
        <taxon>Eukaryota</taxon>
        <taxon>Metazoa</taxon>
        <taxon>Chordata</taxon>
        <taxon>Craniata</taxon>
        <taxon>Vertebrata</taxon>
        <taxon>Euteleostomi</taxon>
        <taxon>Mammalia</taxon>
        <taxon>Eutheria</taxon>
        <taxon>Euarchontoglires</taxon>
        <taxon>Glires</taxon>
        <taxon>Rodentia</taxon>
        <taxon>Myomorpha</taxon>
        <taxon>Muroidea</taxon>
        <taxon>Muridae</taxon>
        <taxon>Murinae</taxon>
        <taxon>Rattus</taxon>
    </lineage>
</organism>
<reference evidence="1 2" key="1">
    <citation type="submission" date="2005-07" db="EMBL/GenBank/DDBJ databases">
        <authorList>
            <person name="Mural R.J."/>
            <person name="Li P.W."/>
            <person name="Adams M.D."/>
            <person name="Amanatides P.G."/>
            <person name="Baden-Tillson H."/>
            <person name="Barnstead M."/>
            <person name="Chin S.H."/>
            <person name="Dew I."/>
            <person name="Evans C.A."/>
            <person name="Ferriera S."/>
            <person name="Flanigan M."/>
            <person name="Fosler C."/>
            <person name="Glodek A."/>
            <person name="Gu Z."/>
            <person name="Holt R.A."/>
            <person name="Jennings D."/>
            <person name="Kraft C.L."/>
            <person name="Lu F."/>
            <person name="Nguyen T."/>
            <person name="Nusskern D.R."/>
            <person name="Pfannkoch C.M."/>
            <person name="Sitter C."/>
            <person name="Sutton G.G."/>
            <person name="Venter J.C."/>
            <person name="Wang Z."/>
            <person name="Woodage T."/>
            <person name="Zheng X.H."/>
            <person name="Zhong F."/>
        </authorList>
    </citation>
    <scope>NUCLEOTIDE SEQUENCE [LARGE SCALE GENOMIC DNA]</scope>
    <source>
        <strain>BN</strain>
        <strain evidence="2">Sprague-Dawley</strain>
    </source>
</reference>
<name>A6HU61_RAT</name>
<sequence>MTSYRRKCCEEKGRLHCPSSTLLGSLSITSGTLENLSCPCLCAGISSEIINPCNSAPAAV</sequence>
<dbReference type="AlphaFoldDB" id="A6HU61"/>
<dbReference type="EMBL" id="CH473951">
    <property type="protein sequence ID" value="EDM02424.1"/>
    <property type="molecule type" value="Genomic_DNA"/>
</dbReference>
<accession>A6HU61</accession>
<protein>
    <submittedName>
        <fullName evidence="1">RCG63427</fullName>
    </submittedName>
</protein>
<evidence type="ECO:0000313" key="2">
    <source>
        <dbReference type="Proteomes" id="UP000234681"/>
    </source>
</evidence>
<gene>
    <name evidence="1" type="ORF">rCG_63427</name>
</gene>
<dbReference type="Proteomes" id="UP000234681">
    <property type="component" value="Chromosome 15"/>
</dbReference>
<evidence type="ECO:0000313" key="1">
    <source>
        <dbReference type="EMBL" id="EDM02424.1"/>
    </source>
</evidence>
<proteinExistence type="predicted"/>